<dbReference type="AlphaFoldDB" id="A0A7T1AJW4"/>
<organism evidence="1 2">
    <name type="scientific">Atribacter laminatus</name>
    <dbReference type="NCBI Taxonomy" id="2847778"/>
    <lineage>
        <taxon>Bacteria</taxon>
        <taxon>Pseudomonadati</taxon>
        <taxon>Atribacterota</taxon>
        <taxon>Atribacteria</taxon>
        <taxon>Atribacterales</taxon>
        <taxon>Atribacteraceae</taxon>
        <taxon>Atribacter</taxon>
    </lineage>
</organism>
<gene>
    <name evidence="1" type="ORF">RT761_00482</name>
</gene>
<proteinExistence type="predicted"/>
<dbReference type="EMBL" id="CP065383">
    <property type="protein sequence ID" value="QPM67281.1"/>
    <property type="molecule type" value="Genomic_DNA"/>
</dbReference>
<keyword evidence="2" id="KW-1185">Reference proteome</keyword>
<sequence length="36" mass="4177">MPWHVATLYEDRAKKCSAERAMGRGGEKNKEKKIKE</sequence>
<accession>A0A7T1AJW4</accession>
<evidence type="ECO:0000313" key="2">
    <source>
        <dbReference type="Proteomes" id="UP000594463"/>
    </source>
</evidence>
<dbReference type="Proteomes" id="UP000594463">
    <property type="component" value="Chromosome"/>
</dbReference>
<dbReference type="KEGG" id="alam:RT761_00482"/>
<name>A0A7T1AJW4_ATRLM</name>
<evidence type="ECO:0000313" key="1">
    <source>
        <dbReference type="EMBL" id="QPM67281.1"/>
    </source>
</evidence>
<reference evidence="1 2" key="1">
    <citation type="journal article" date="2021" name="Nat. Commun.">
        <title>Isolation of a member of the candidate phylum Atribacteria reveals a unique cell membrane structure.</title>
        <authorList>
            <person name="Taiki K."/>
            <person name="Nobu M.K."/>
            <person name="Kusada H."/>
            <person name="Meng X.-Y."/>
            <person name="Hosoki N."/>
            <person name="Uematsu K."/>
            <person name="Yoshioka H."/>
            <person name="Kamagata Y."/>
            <person name="Tamaki H."/>
        </authorList>
    </citation>
    <scope>NUCLEOTIDE SEQUENCE [LARGE SCALE GENOMIC DNA]</scope>
    <source>
        <strain evidence="1 2">RT761</strain>
    </source>
</reference>
<protein>
    <submittedName>
        <fullName evidence="1">Uncharacterized protein</fullName>
    </submittedName>
</protein>